<gene>
    <name evidence="2" type="ORF">FGS76_14315</name>
</gene>
<dbReference type="EMBL" id="VCQT01000044">
    <property type="protein sequence ID" value="TMW11231.1"/>
    <property type="molecule type" value="Genomic_DNA"/>
</dbReference>
<dbReference type="CDD" id="cd05327">
    <property type="entry name" value="retinol-DH_like_SDR_c_like"/>
    <property type="match status" value="1"/>
</dbReference>
<proteinExistence type="predicted"/>
<evidence type="ECO:0000256" key="1">
    <source>
        <dbReference type="ARBA" id="ARBA00023002"/>
    </source>
</evidence>
<keyword evidence="1" id="KW-0560">Oxidoreductase</keyword>
<dbReference type="Pfam" id="PF00106">
    <property type="entry name" value="adh_short"/>
    <property type="match status" value="1"/>
</dbReference>
<dbReference type="NCBIfam" id="NF004513">
    <property type="entry name" value="PRK05854.1"/>
    <property type="match status" value="1"/>
</dbReference>
<dbReference type="NCBIfam" id="NF004846">
    <property type="entry name" value="PRK06197.1"/>
    <property type="match status" value="1"/>
</dbReference>
<sequence>MSWNPSNIPDQSGRVAVITGANSGIGLRAAHHLAARGARIIMACRNLEKAEAARRDLPGQTEVVHLDLASQASVRQAAEDIAGRCEQIDLLVNNAGIMWLQEGRTEDGFERQFGINHLGHFAFTGHLLPHLREVPGSRIVTVSSIAHRGGRIHFDNIHLDGEYGRQKAYAQAKLANLMFAIELERRLRDAGAETRSLACHPGVASTNLAGPGIAEESPLGIGRLARWAWPLFTQSAEKGSWPTLYAATSPDARGGNYYGPARLMEAFGPPTEARPRRYAQDGALGARLWELSESLTGVRFP</sequence>
<dbReference type="PANTHER" id="PTHR43157:SF31">
    <property type="entry name" value="PHOSPHATIDYLINOSITOL-GLYCAN BIOSYNTHESIS CLASS F PROTEIN"/>
    <property type="match status" value="1"/>
</dbReference>
<accession>A0ABY2XHK1</accession>
<evidence type="ECO:0000313" key="3">
    <source>
        <dbReference type="Proteomes" id="UP000739180"/>
    </source>
</evidence>
<keyword evidence="3" id="KW-1185">Reference proteome</keyword>
<dbReference type="InterPro" id="IPR036291">
    <property type="entry name" value="NAD(P)-bd_dom_sf"/>
</dbReference>
<dbReference type="RefSeq" id="WP_138773331.1">
    <property type="nucleotide sequence ID" value="NZ_JBHSSX010000023.1"/>
</dbReference>
<name>A0ABY2XHK1_9GAMM</name>
<dbReference type="SUPFAM" id="SSF51735">
    <property type="entry name" value="NAD(P)-binding Rossmann-fold domains"/>
    <property type="match status" value="1"/>
</dbReference>
<dbReference type="Gene3D" id="3.40.50.720">
    <property type="entry name" value="NAD(P)-binding Rossmann-like Domain"/>
    <property type="match status" value="1"/>
</dbReference>
<comment type="caution">
    <text evidence="2">The sequence shown here is derived from an EMBL/GenBank/DDBJ whole genome shotgun (WGS) entry which is preliminary data.</text>
</comment>
<organism evidence="2 3">
    <name type="scientific">Alloalcanivorax gelatiniphagus</name>
    <dbReference type="NCBI Taxonomy" id="1194167"/>
    <lineage>
        <taxon>Bacteria</taxon>
        <taxon>Pseudomonadati</taxon>
        <taxon>Pseudomonadota</taxon>
        <taxon>Gammaproteobacteria</taxon>
        <taxon>Oceanospirillales</taxon>
        <taxon>Alcanivoracaceae</taxon>
        <taxon>Alloalcanivorax</taxon>
    </lineage>
</organism>
<reference evidence="2 3" key="1">
    <citation type="submission" date="2019-05" db="EMBL/GenBank/DDBJ databases">
        <title>Genome of Alcanivorax gelatiniphagus, an oil degrading marine bacteria.</title>
        <authorList>
            <person name="Kwon K.K."/>
        </authorList>
    </citation>
    <scope>NUCLEOTIDE SEQUENCE [LARGE SCALE GENOMIC DNA]</scope>
    <source>
        <strain evidence="2 3">MEBiC 08158</strain>
    </source>
</reference>
<protein>
    <submittedName>
        <fullName evidence="2">SDR family NAD(P)-dependent oxidoreductase</fullName>
    </submittedName>
</protein>
<dbReference type="InterPro" id="IPR002347">
    <property type="entry name" value="SDR_fam"/>
</dbReference>
<evidence type="ECO:0000313" key="2">
    <source>
        <dbReference type="EMBL" id="TMW11231.1"/>
    </source>
</evidence>
<dbReference type="Proteomes" id="UP000739180">
    <property type="component" value="Unassembled WGS sequence"/>
</dbReference>
<dbReference type="PRINTS" id="PR00081">
    <property type="entry name" value="GDHRDH"/>
</dbReference>
<dbReference type="PANTHER" id="PTHR43157">
    <property type="entry name" value="PHOSPHATIDYLINOSITOL-GLYCAN BIOSYNTHESIS CLASS F PROTEIN-RELATED"/>
    <property type="match status" value="1"/>
</dbReference>